<dbReference type="InterPro" id="IPR003593">
    <property type="entry name" value="AAA+_ATPase"/>
</dbReference>
<organism evidence="4 5">
    <name type="scientific">Paenibacillus aurantiacus</name>
    <dbReference type="NCBI Taxonomy" id="1936118"/>
    <lineage>
        <taxon>Bacteria</taxon>
        <taxon>Bacillati</taxon>
        <taxon>Bacillota</taxon>
        <taxon>Bacilli</taxon>
        <taxon>Bacillales</taxon>
        <taxon>Paenibacillaceae</taxon>
        <taxon>Paenibacillus</taxon>
    </lineage>
</organism>
<dbReference type="SUPFAM" id="SSF52540">
    <property type="entry name" value="P-loop containing nucleoside triphosphate hydrolases"/>
    <property type="match status" value="1"/>
</dbReference>
<dbReference type="Pfam" id="PF00005">
    <property type="entry name" value="ABC_tran"/>
    <property type="match status" value="1"/>
</dbReference>
<dbReference type="Gene3D" id="3.40.50.300">
    <property type="entry name" value="P-loop containing nucleotide triphosphate hydrolases"/>
    <property type="match status" value="1"/>
</dbReference>
<keyword evidence="5" id="KW-1185">Reference proteome</keyword>
<feature type="domain" description="ABC transporter" evidence="3">
    <location>
        <begin position="2"/>
        <end position="238"/>
    </location>
</feature>
<name>A0ABV5KX49_9BACL</name>
<dbReference type="PROSITE" id="PS50893">
    <property type="entry name" value="ABC_TRANSPORTER_2"/>
    <property type="match status" value="1"/>
</dbReference>
<dbReference type="EMBL" id="JBHMDO010000044">
    <property type="protein sequence ID" value="MFB9329792.1"/>
    <property type="molecule type" value="Genomic_DNA"/>
</dbReference>
<evidence type="ECO:0000259" key="3">
    <source>
        <dbReference type="PROSITE" id="PS50893"/>
    </source>
</evidence>
<dbReference type="PANTHER" id="PTHR42794">
    <property type="entry name" value="HEMIN IMPORT ATP-BINDING PROTEIN HMUV"/>
    <property type="match status" value="1"/>
</dbReference>
<dbReference type="PROSITE" id="PS00211">
    <property type="entry name" value="ABC_TRANSPORTER_1"/>
    <property type="match status" value="1"/>
</dbReference>
<accession>A0ABV5KX49</accession>
<gene>
    <name evidence="4" type="ORF">ACFFSY_27955</name>
</gene>
<dbReference type="CDD" id="cd03214">
    <property type="entry name" value="ABC_Iron-Siderophores_B12_Hemin"/>
    <property type="match status" value="1"/>
</dbReference>
<sequence length="260" mass="28138">MIEGKSLSLSLDGKRVLSDVSFRFQAGGMYGIIGPNGAGKSTLLSLIAGTAKAEEGELLLAGKPAGQWTRKELARHVAVLQQGGLASVGFTVKEVVAMGRFPYQNWMGEERSDPAPLLARVLALTGLEGLADRQIDRLSGGERQRVALAKVMVQEPRLLLLDEPTTYLDIGYQMQLLDTVKQWQREQGITVVAVLHDLNLAAQYCEELYVLCNGRIEASGPPEAVVNAELVERVYGARSVVVRHPVSGVPQLLLHSKAGE</sequence>
<reference evidence="4 5" key="1">
    <citation type="submission" date="2024-09" db="EMBL/GenBank/DDBJ databases">
        <authorList>
            <person name="Sun Q."/>
            <person name="Mori K."/>
        </authorList>
    </citation>
    <scope>NUCLEOTIDE SEQUENCE [LARGE SCALE GENOMIC DNA]</scope>
    <source>
        <strain evidence="4 5">TISTR 2452</strain>
    </source>
</reference>
<keyword evidence="1" id="KW-0547">Nucleotide-binding</keyword>
<dbReference type="InterPro" id="IPR017871">
    <property type="entry name" value="ABC_transporter-like_CS"/>
</dbReference>
<dbReference type="Proteomes" id="UP001589747">
    <property type="component" value="Unassembled WGS sequence"/>
</dbReference>
<protein>
    <submittedName>
        <fullName evidence="4">Heme ABC transporter ATP-binding protein</fullName>
    </submittedName>
</protein>
<evidence type="ECO:0000256" key="1">
    <source>
        <dbReference type="ARBA" id="ARBA00022741"/>
    </source>
</evidence>
<evidence type="ECO:0000313" key="4">
    <source>
        <dbReference type="EMBL" id="MFB9329792.1"/>
    </source>
</evidence>
<dbReference type="InterPro" id="IPR027417">
    <property type="entry name" value="P-loop_NTPase"/>
</dbReference>
<dbReference type="NCBIfam" id="NF010068">
    <property type="entry name" value="PRK13548.1"/>
    <property type="match status" value="1"/>
</dbReference>
<dbReference type="InterPro" id="IPR003439">
    <property type="entry name" value="ABC_transporter-like_ATP-bd"/>
</dbReference>
<comment type="caution">
    <text evidence="4">The sequence shown here is derived from an EMBL/GenBank/DDBJ whole genome shotgun (WGS) entry which is preliminary data.</text>
</comment>
<keyword evidence="2 4" id="KW-0067">ATP-binding</keyword>
<evidence type="ECO:0000256" key="2">
    <source>
        <dbReference type="ARBA" id="ARBA00022840"/>
    </source>
</evidence>
<dbReference type="PANTHER" id="PTHR42794:SF2">
    <property type="entry name" value="ABC TRANSPORTER ATP-BINDING PROTEIN"/>
    <property type="match status" value="1"/>
</dbReference>
<proteinExistence type="predicted"/>
<dbReference type="SMART" id="SM00382">
    <property type="entry name" value="AAA"/>
    <property type="match status" value="1"/>
</dbReference>
<dbReference type="GO" id="GO:0005524">
    <property type="term" value="F:ATP binding"/>
    <property type="evidence" value="ECO:0007669"/>
    <property type="project" value="UniProtKB-KW"/>
</dbReference>
<dbReference type="RefSeq" id="WP_377500355.1">
    <property type="nucleotide sequence ID" value="NZ_JBHMDO010000044.1"/>
</dbReference>
<evidence type="ECO:0000313" key="5">
    <source>
        <dbReference type="Proteomes" id="UP001589747"/>
    </source>
</evidence>